<dbReference type="Gene3D" id="6.10.250.660">
    <property type="match status" value="1"/>
</dbReference>
<evidence type="ECO:0000256" key="2">
    <source>
        <dbReference type="ARBA" id="ARBA00009008"/>
    </source>
</evidence>
<dbReference type="InterPro" id="IPR019933">
    <property type="entry name" value="DivIVA_domain"/>
</dbReference>
<evidence type="ECO:0000256" key="7">
    <source>
        <dbReference type="SAM" id="Coils"/>
    </source>
</evidence>
<evidence type="ECO:0000256" key="3">
    <source>
        <dbReference type="ARBA" id="ARBA00022490"/>
    </source>
</evidence>
<dbReference type="RefSeq" id="WP_074714581.1">
    <property type="nucleotide sequence ID" value="NZ_FNWV01000002.1"/>
</dbReference>
<keyword evidence="5 7" id="KW-0175">Coiled coil</keyword>
<keyword evidence="6" id="KW-0131">Cell cycle</keyword>
<reference evidence="8 9" key="1">
    <citation type="submission" date="2016-10" db="EMBL/GenBank/DDBJ databases">
        <authorList>
            <person name="de Groot N.N."/>
        </authorList>
    </citation>
    <scope>NUCLEOTIDE SEQUENCE [LARGE SCALE GENOMIC DNA]</scope>
    <source>
        <strain evidence="8 9">YAD2003</strain>
    </source>
</reference>
<gene>
    <name evidence="8" type="ORF">SAMN02910265_00780</name>
</gene>
<feature type="coiled-coil region" evidence="7">
    <location>
        <begin position="21"/>
        <end position="141"/>
    </location>
</feature>
<dbReference type="EMBL" id="FNWV01000002">
    <property type="protein sequence ID" value="SEH46059.1"/>
    <property type="molecule type" value="Genomic_DNA"/>
</dbReference>
<dbReference type="Proteomes" id="UP000183190">
    <property type="component" value="Unassembled WGS sequence"/>
</dbReference>
<evidence type="ECO:0000256" key="5">
    <source>
        <dbReference type="ARBA" id="ARBA00023054"/>
    </source>
</evidence>
<keyword evidence="4 8" id="KW-0132">Cell division</keyword>
<dbReference type="PANTHER" id="PTHR35794:SF2">
    <property type="entry name" value="CELL DIVISION PROTEIN DIVIVA"/>
    <property type="match status" value="1"/>
</dbReference>
<dbReference type="InterPro" id="IPR007793">
    <property type="entry name" value="DivIVA_fam"/>
</dbReference>
<evidence type="ECO:0000256" key="6">
    <source>
        <dbReference type="ARBA" id="ARBA00023306"/>
    </source>
</evidence>
<dbReference type="NCBIfam" id="TIGR03544">
    <property type="entry name" value="DivI1A_domain"/>
    <property type="match status" value="1"/>
</dbReference>
<proteinExistence type="inferred from homology"/>
<comment type="similarity">
    <text evidence="2">Belongs to the DivIVA family.</text>
</comment>
<comment type="subcellular location">
    <subcellularLocation>
        <location evidence="1">Cytoplasm</location>
    </subcellularLocation>
</comment>
<dbReference type="GO" id="GO:0005737">
    <property type="term" value="C:cytoplasm"/>
    <property type="evidence" value="ECO:0007669"/>
    <property type="project" value="UniProtKB-SubCell"/>
</dbReference>
<evidence type="ECO:0000313" key="8">
    <source>
        <dbReference type="EMBL" id="SEH46059.1"/>
    </source>
</evidence>
<evidence type="ECO:0000313" key="9">
    <source>
        <dbReference type="Proteomes" id="UP000183190"/>
    </source>
</evidence>
<name>A0A1H6ICI3_RUMFL</name>
<dbReference type="Pfam" id="PF05103">
    <property type="entry name" value="DivIVA"/>
    <property type="match status" value="1"/>
</dbReference>
<protein>
    <submittedName>
        <fullName evidence="8">Cell division initiation protein</fullName>
    </submittedName>
</protein>
<keyword evidence="3" id="KW-0963">Cytoplasm</keyword>
<dbReference type="AlphaFoldDB" id="A0A1H6ICI3"/>
<sequence length="186" mass="21165">MITSKDVRNKRFEKAAFGYKQEEIDEFLTQLEAELDEMERERAEANSKIQVLADKVREYMRDEDALKDALLGAQKQGHQVLNEANEKAEQILAEAKEKAAALEDEAVRQHAEAMEKNRAEIAKEKEALIEAQQQVADFKKSLFDMYKSHLELISSMPETFDDAETEEEEPQTAEEIAAAVAAETEE</sequence>
<evidence type="ECO:0000256" key="4">
    <source>
        <dbReference type="ARBA" id="ARBA00022618"/>
    </source>
</evidence>
<evidence type="ECO:0000256" key="1">
    <source>
        <dbReference type="ARBA" id="ARBA00004496"/>
    </source>
</evidence>
<dbReference type="PANTHER" id="PTHR35794">
    <property type="entry name" value="CELL DIVISION PROTEIN DIVIVA"/>
    <property type="match status" value="1"/>
</dbReference>
<dbReference type="OrthoDB" id="9815492at2"/>
<dbReference type="GO" id="GO:0051301">
    <property type="term" value="P:cell division"/>
    <property type="evidence" value="ECO:0007669"/>
    <property type="project" value="UniProtKB-KW"/>
</dbReference>
<accession>A0A1H6ICI3</accession>
<organism evidence="8 9">
    <name type="scientific">Ruminococcus flavefaciens</name>
    <dbReference type="NCBI Taxonomy" id="1265"/>
    <lineage>
        <taxon>Bacteria</taxon>
        <taxon>Bacillati</taxon>
        <taxon>Bacillota</taxon>
        <taxon>Clostridia</taxon>
        <taxon>Eubacteriales</taxon>
        <taxon>Oscillospiraceae</taxon>
        <taxon>Ruminococcus</taxon>
    </lineage>
</organism>